<dbReference type="GeneID" id="64637580"/>
<organism evidence="1 2">
    <name type="scientific">Suillus subaureus</name>
    <dbReference type="NCBI Taxonomy" id="48587"/>
    <lineage>
        <taxon>Eukaryota</taxon>
        <taxon>Fungi</taxon>
        <taxon>Dikarya</taxon>
        <taxon>Basidiomycota</taxon>
        <taxon>Agaricomycotina</taxon>
        <taxon>Agaricomycetes</taxon>
        <taxon>Agaricomycetidae</taxon>
        <taxon>Boletales</taxon>
        <taxon>Suillineae</taxon>
        <taxon>Suillaceae</taxon>
        <taxon>Suillus</taxon>
    </lineage>
</organism>
<sequence length="103" mass="11485">MSKDKLLGAVVSVGFGFCSLIFGWDIHDPVCTQELTISNKENGYCDLMASIDLSTFRCIPWENNVLFSLVSFFDPKTSAPICADPRGVLHGCSWYGMYFWCAV</sequence>
<reference evidence="1" key="1">
    <citation type="journal article" date="2020" name="New Phytol.">
        <title>Comparative genomics reveals dynamic genome evolution in host specialist ectomycorrhizal fungi.</title>
        <authorList>
            <person name="Lofgren L.A."/>
            <person name="Nguyen N.H."/>
            <person name="Vilgalys R."/>
            <person name="Ruytinx J."/>
            <person name="Liao H.L."/>
            <person name="Branco S."/>
            <person name="Kuo A."/>
            <person name="LaButti K."/>
            <person name="Lipzen A."/>
            <person name="Andreopoulos W."/>
            <person name="Pangilinan J."/>
            <person name="Riley R."/>
            <person name="Hundley H."/>
            <person name="Na H."/>
            <person name="Barry K."/>
            <person name="Grigoriev I.V."/>
            <person name="Stajich J.E."/>
            <person name="Kennedy P.G."/>
        </authorList>
    </citation>
    <scope>NUCLEOTIDE SEQUENCE</scope>
    <source>
        <strain evidence="1">MN1</strain>
    </source>
</reference>
<keyword evidence="2" id="KW-1185">Reference proteome</keyword>
<evidence type="ECO:0000313" key="1">
    <source>
        <dbReference type="EMBL" id="KAG1810959.1"/>
    </source>
</evidence>
<dbReference type="OrthoDB" id="77835at2759"/>
<protein>
    <submittedName>
        <fullName evidence="1">Uncharacterized protein</fullName>
    </submittedName>
</protein>
<proteinExistence type="predicted"/>
<name>A0A9P7E4L0_9AGAM</name>
<gene>
    <name evidence="1" type="ORF">BJ212DRAFT_578737</name>
</gene>
<evidence type="ECO:0000313" key="2">
    <source>
        <dbReference type="Proteomes" id="UP000807769"/>
    </source>
</evidence>
<dbReference type="Proteomes" id="UP000807769">
    <property type="component" value="Unassembled WGS sequence"/>
</dbReference>
<accession>A0A9P7E4L0</accession>
<comment type="caution">
    <text evidence="1">The sequence shown here is derived from an EMBL/GenBank/DDBJ whole genome shotgun (WGS) entry which is preliminary data.</text>
</comment>
<dbReference type="EMBL" id="JABBWG010000031">
    <property type="protein sequence ID" value="KAG1810959.1"/>
    <property type="molecule type" value="Genomic_DNA"/>
</dbReference>
<dbReference type="AlphaFoldDB" id="A0A9P7E4L0"/>
<dbReference type="RefSeq" id="XP_041189739.1">
    <property type="nucleotide sequence ID" value="XM_041343564.1"/>
</dbReference>